<comment type="caution">
    <text evidence="3">The sequence shown here is derived from an EMBL/GenBank/DDBJ whole genome shotgun (WGS) entry which is preliminary data.</text>
</comment>
<proteinExistence type="predicted"/>
<dbReference type="InterPro" id="IPR029063">
    <property type="entry name" value="SAM-dependent_MTases_sf"/>
</dbReference>
<reference evidence="3" key="1">
    <citation type="submission" date="2019-10" db="EMBL/GenBank/DDBJ databases">
        <authorList>
            <consortium name="DOE Joint Genome Institute"/>
            <person name="Kuo A."/>
            <person name="Miyauchi S."/>
            <person name="Kiss E."/>
            <person name="Drula E."/>
            <person name="Kohler A."/>
            <person name="Sanchez-Garcia M."/>
            <person name="Andreopoulos B."/>
            <person name="Barry K.W."/>
            <person name="Bonito G."/>
            <person name="Buee M."/>
            <person name="Carver A."/>
            <person name="Chen C."/>
            <person name="Cichocki N."/>
            <person name="Clum A."/>
            <person name="Culley D."/>
            <person name="Crous P.W."/>
            <person name="Fauchery L."/>
            <person name="Girlanda M."/>
            <person name="Hayes R."/>
            <person name="Keri Z."/>
            <person name="LaButti K."/>
            <person name="Lipzen A."/>
            <person name="Lombard V."/>
            <person name="Magnuson J."/>
            <person name="Maillard F."/>
            <person name="Morin E."/>
            <person name="Murat C."/>
            <person name="Nolan M."/>
            <person name="Ohm R."/>
            <person name="Pangilinan J."/>
            <person name="Pereira M."/>
            <person name="Perotto S."/>
            <person name="Peter M."/>
            <person name="Riley R."/>
            <person name="Sitrit Y."/>
            <person name="Stielow B."/>
            <person name="Szollosi G."/>
            <person name="Zifcakova L."/>
            <person name="Stursova M."/>
            <person name="Spatafora J.W."/>
            <person name="Tedersoo L."/>
            <person name="Vaario L.-M."/>
            <person name="Yamada A."/>
            <person name="Yan M."/>
            <person name="Wang P."/>
            <person name="Xu J."/>
            <person name="Bruns T."/>
            <person name="Baldrian P."/>
            <person name="Vilgalys R."/>
            <person name="Henrissat B."/>
            <person name="Grigoriev I.V."/>
            <person name="Hibbett D."/>
            <person name="Nagy L.G."/>
            <person name="Martin F.M."/>
        </authorList>
    </citation>
    <scope>NUCLEOTIDE SEQUENCE</scope>
    <source>
        <strain evidence="3">BED1</strain>
    </source>
</reference>
<dbReference type="Proteomes" id="UP001194468">
    <property type="component" value="Unassembled WGS sequence"/>
</dbReference>
<feature type="domain" description="Methyltransferase" evidence="2">
    <location>
        <begin position="130"/>
        <end position="218"/>
    </location>
</feature>
<dbReference type="AlphaFoldDB" id="A0AAD4GBB6"/>
<dbReference type="SUPFAM" id="SSF53335">
    <property type="entry name" value="S-adenosyl-L-methionine-dependent methyltransferases"/>
    <property type="match status" value="1"/>
</dbReference>
<dbReference type="InterPro" id="IPR041698">
    <property type="entry name" value="Methyltransf_25"/>
</dbReference>
<dbReference type="Pfam" id="PF13649">
    <property type="entry name" value="Methyltransf_25"/>
    <property type="match status" value="1"/>
</dbReference>
<dbReference type="PANTHER" id="PTHR43591:SF24">
    <property type="entry name" value="2-METHOXY-6-POLYPRENYL-1,4-BENZOQUINOL METHYLASE, MITOCHONDRIAL"/>
    <property type="match status" value="1"/>
</dbReference>
<sequence length="372" mass="41717">MLTATMSAHSYPRLDIFSDDSDSDAESDRYSEMSLDASVASTKTSLDESMRSASPAPSVFSFTSSLRAQAYRQEYGRGLNNYSEVYRLPADEEELDRLDKQHTMFCKVMGKYPPPMPQIMADDGFEVKAILDLGCGSGSWIMDVAREFPHCSAVAVDLVPMQSLSMPPNCRSEVDDINLGLEHFYGDFNAVHCQLISSGIRDYRGLINHISHVLRPGGLIDLTEFAFSFTGLDKQPLLPPAGTFHPPWTPLFMSYVNRAVKERGGDAEASTHMYEWVSTHPAFEDVVHRPFWIPCSPWMSGNDPVTKFWNEVGATMRDDIQAFFRSSRPLLLGHGLGEVFVDTMTRNACEELDEAVTPVYVLIDNVYARKRH</sequence>
<dbReference type="Gene3D" id="3.40.50.150">
    <property type="entry name" value="Vaccinia Virus protein VP39"/>
    <property type="match status" value="1"/>
</dbReference>
<keyword evidence="3" id="KW-0808">Transferase</keyword>
<evidence type="ECO:0000313" key="3">
    <source>
        <dbReference type="EMBL" id="KAF8433517.1"/>
    </source>
</evidence>
<accession>A0AAD4GBB6</accession>
<name>A0AAD4GBB6_BOLED</name>
<evidence type="ECO:0000313" key="4">
    <source>
        <dbReference type="Proteomes" id="UP001194468"/>
    </source>
</evidence>
<reference evidence="3" key="2">
    <citation type="journal article" date="2020" name="Nat. Commun.">
        <title>Large-scale genome sequencing of mycorrhizal fungi provides insights into the early evolution of symbiotic traits.</title>
        <authorList>
            <person name="Miyauchi S."/>
            <person name="Kiss E."/>
            <person name="Kuo A."/>
            <person name="Drula E."/>
            <person name="Kohler A."/>
            <person name="Sanchez-Garcia M."/>
            <person name="Morin E."/>
            <person name="Andreopoulos B."/>
            <person name="Barry K.W."/>
            <person name="Bonito G."/>
            <person name="Buee M."/>
            <person name="Carver A."/>
            <person name="Chen C."/>
            <person name="Cichocki N."/>
            <person name="Clum A."/>
            <person name="Culley D."/>
            <person name="Crous P.W."/>
            <person name="Fauchery L."/>
            <person name="Girlanda M."/>
            <person name="Hayes R.D."/>
            <person name="Keri Z."/>
            <person name="LaButti K."/>
            <person name="Lipzen A."/>
            <person name="Lombard V."/>
            <person name="Magnuson J."/>
            <person name="Maillard F."/>
            <person name="Murat C."/>
            <person name="Nolan M."/>
            <person name="Ohm R.A."/>
            <person name="Pangilinan J."/>
            <person name="Pereira M.F."/>
            <person name="Perotto S."/>
            <person name="Peter M."/>
            <person name="Pfister S."/>
            <person name="Riley R."/>
            <person name="Sitrit Y."/>
            <person name="Stielow J.B."/>
            <person name="Szollosi G."/>
            <person name="Zifcakova L."/>
            <person name="Stursova M."/>
            <person name="Spatafora J.W."/>
            <person name="Tedersoo L."/>
            <person name="Vaario L.M."/>
            <person name="Yamada A."/>
            <person name="Yan M."/>
            <person name="Wang P."/>
            <person name="Xu J."/>
            <person name="Bruns T."/>
            <person name="Baldrian P."/>
            <person name="Vilgalys R."/>
            <person name="Dunand C."/>
            <person name="Henrissat B."/>
            <person name="Grigoriev I.V."/>
            <person name="Hibbett D."/>
            <person name="Nagy L.G."/>
            <person name="Martin F.M."/>
        </authorList>
    </citation>
    <scope>NUCLEOTIDE SEQUENCE</scope>
    <source>
        <strain evidence="3">BED1</strain>
    </source>
</reference>
<dbReference type="PANTHER" id="PTHR43591">
    <property type="entry name" value="METHYLTRANSFERASE"/>
    <property type="match status" value="1"/>
</dbReference>
<organism evidence="3 4">
    <name type="scientific">Boletus edulis BED1</name>
    <dbReference type="NCBI Taxonomy" id="1328754"/>
    <lineage>
        <taxon>Eukaryota</taxon>
        <taxon>Fungi</taxon>
        <taxon>Dikarya</taxon>
        <taxon>Basidiomycota</taxon>
        <taxon>Agaricomycotina</taxon>
        <taxon>Agaricomycetes</taxon>
        <taxon>Agaricomycetidae</taxon>
        <taxon>Boletales</taxon>
        <taxon>Boletineae</taxon>
        <taxon>Boletaceae</taxon>
        <taxon>Boletoideae</taxon>
        <taxon>Boletus</taxon>
    </lineage>
</organism>
<keyword evidence="4" id="KW-1185">Reference proteome</keyword>
<evidence type="ECO:0000259" key="2">
    <source>
        <dbReference type="Pfam" id="PF13649"/>
    </source>
</evidence>
<evidence type="ECO:0000256" key="1">
    <source>
        <dbReference type="SAM" id="MobiDB-lite"/>
    </source>
</evidence>
<dbReference type="CDD" id="cd02440">
    <property type="entry name" value="AdoMet_MTases"/>
    <property type="match status" value="1"/>
</dbReference>
<protein>
    <submittedName>
        <fullName evidence="3">S-adenosyl-L-methionine-dependent methyltransferase</fullName>
    </submittedName>
</protein>
<dbReference type="GO" id="GO:0008168">
    <property type="term" value="F:methyltransferase activity"/>
    <property type="evidence" value="ECO:0007669"/>
    <property type="project" value="UniProtKB-KW"/>
</dbReference>
<feature type="region of interest" description="Disordered" evidence="1">
    <location>
        <begin position="15"/>
        <end position="38"/>
    </location>
</feature>
<keyword evidence="3" id="KW-0489">Methyltransferase</keyword>
<dbReference type="GO" id="GO:0032259">
    <property type="term" value="P:methylation"/>
    <property type="evidence" value="ECO:0007669"/>
    <property type="project" value="UniProtKB-KW"/>
</dbReference>
<dbReference type="EMBL" id="WHUW01000033">
    <property type="protein sequence ID" value="KAF8433517.1"/>
    <property type="molecule type" value="Genomic_DNA"/>
</dbReference>
<gene>
    <name evidence="3" type="ORF">L210DRAFT_3556342</name>
</gene>